<protein>
    <submittedName>
        <fullName evidence="1">Uncharacterized protein</fullName>
    </submittedName>
</protein>
<accession>A0A5N6KA88</accession>
<evidence type="ECO:0000313" key="1">
    <source>
        <dbReference type="EMBL" id="KAB8300041.1"/>
    </source>
</evidence>
<proteinExistence type="predicted"/>
<dbReference type="EMBL" id="VIGI01000005">
    <property type="protein sequence ID" value="KAB8300041.1"/>
    <property type="molecule type" value="Genomic_DNA"/>
</dbReference>
<keyword evidence="2" id="KW-1185">Reference proteome</keyword>
<dbReference type="AlphaFoldDB" id="A0A5N6KA88"/>
<comment type="caution">
    <text evidence="1">The sequence shown here is derived from an EMBL/GenBank/DDBJ whole genome shotgun (WGS) entry which is preliminary data.</text>
</comment>
<organism evidence="1 2">
    <name type="scientific">Monilinia laxa</name>
    <name type="common">Brown rot fungus</name>
    <name type="synonym">Sclerotinia laxa</name>
    <dbReference type="NCBI Taxonomy" id="61186"/>
    <lineage>
        <taxon>Eukaryota</taxon>
        <taxon>Fungi</taxon>
        <taxon>Dikarya</taxon>
        <taxon>Ascomycota</taxon>
        <taxon>Pezizomycotina</taxon>
        <taxon>Leotiomycetes</taxon>
        <taxon>Helotiales</taxon>
        <taxon>Sclerotiniaceae</taxon>
        <taxon>Monilinia</taxon>
    </lineage>
</organism>
<dbReference type="Proteomes" id="UP000326757">
    <property type="component" value="Unassembled WGS sequence"/>
</dbReference>
<gene>
    <name evidence="1" type="ORF">EYC80_000279</name>
</gene>
<evidence type="ECO:0000313" key="2">
    <source>
        <dbReference type="Proteomes" id="UP000326757"/>
    </source>
</evidence>
<sequence>MRKQGHKKKRKERWMMRSKGPRTMFGLLGETFHHLNVNSKSTLRVYIITFDSCSEENIPLSNQDACPPESNGLLLSHNSRNGMKLQRLLDRVMVAD</sequence>
<reference evidence="1 2" key="1">
    <citation type="submission" date="2019-06" db="EMBL/GenBank/DDBJ databases">
        <title>Genome Sequence of the Brown Rot Fungal Pathogen Monilinia laxa.</title>
        <authorList>
            <person name="De Miccolis Angelini R.M."/>
            <person name="Landi L."/>
            <person name="Abate D."/>
            <person name="Pollastro S."/>
            <person name="Romanazzi G."/>
            <person name="Faretra F."/>
        </authorList>
    </citation>
    <scope>NUCLEOTIDE SEQUENCE [LARGE SCALE GENOMIC DNA]</scope>
    <source>
        <strain evidence="1 2">Mlax316</strain>
    </source>
</reference>
<name>A0A5N6KA88_MONLA</name>